<dbReference type="FunCoup" id="C3YW40">
    <property type="interactions" value="60"/>
</dbReference>
<dbReference type="PROSITE" id="PS50200">
    <property type="entry name" value="RA"/>
    <property type="match status" value="1"/>
</dbReference>
<dbReference type="SUPFAM" id="SSF55550">
    <property type="entry name" value="SH2 domain"/>
    <property type="match status" value="1"/>
</dbReference>
<dbReference type="Gene3D" id="3.10.20.90">
    <property type="entry name" value="Phosphatidylinositol 3-kinase Catalytic Subunit, Chain A, domain 1"/>
    <property type="match status" value="1"/>
</dbReference>
<gene>
    <name evidence="10" type="ORF">BRAFLDRAFT_81013</name>
</gene>
<feature type="domain" description="Ras-associating" evidence="9">
    <location>
        <begin position="256"/>
        <end position="342"/>
    </location>
</feature>
<dbReference type="Gene3D" id="3.30.505.10">
    <property type="entry name" value="SH2 domain"/>
    <property type="match status" value="1"/>
</dbReference>
<keyword evidence="4 5" id="KW-0727">SH2 domain</keyword>
<dbReference type="InterPro" id="IPR000159">
    <property type="entry name" value="RA_dom"/>
</dbReference>
<keyword evidence="3" id="KW-0963">Cytoplasm</keyword>
<dbReference type="SUPFAM" id="SSF54236">
    <property type="entry name" value="Ubiquitin-like"/>
    <property type="match status" value="1"/>
</dbReference>
<evidence type="ECO:0000313" key="10">
    <source>
        <dbReference type="EMBL" id="EEN55494.1"/>
    </source>
</evidence>
<dbReference type="PANTHER" id="PTHR11243">
    <property type="entry name" value="GROWTH FACTOR RECEPTOR-BOUND PROTEIN"/>
    <property type="match status" value="1"/>
</dbReference>
<reference evidence="10" key="1">
    <citation type="journal article" date="2008" name="Nature">
        <title>The amphioxus genome and the evolution of the chordate karyotype.</title>
        <authorList>
            <consortium name="US DOE Joint Genome Institute (JGI-PGF)"/>
            <person name="Putnam N.H."/>
            <person name="Butts T."/>
            <person name="Ferrier D.E.K."/>
            <person name="Furlong R.F."/>
            <person name="Hellsten U."/>
            <person name="Kawashima T."/>
            <person name="Robinson-Rechavi M."/>
            <person name="Shoguchi E."/>
            <person name="Terry A."/>
            <person name="Yu J.-K."/>
            <person name="Benito-Gutierrez E.L."/>
            <person name="Dubchak I."/>
            <person name="Garcia-Fernandez J."/>
            <person name="Gibson-Brown J.J."/>
            <person name="Grigoriev I.V."/>
            <person name="Horton A.C."/>
            <person name="de Jong P.J."/>
            <person name="Jurka J."/>
            <person name="Kapitonov V.V."/>
            <person name="Kohara Y."/>
            <person name="Kuroki Y."/>
            <person name="Lindquist E."/>
            <person name="Lucas S."/>
            <person name="Osoegawa K."/>
            <person name="Pennacchio L.A."/>
            <person name="Salamov A.A."/>
            <person name="Satou Y."/>
            <person name="Sauka-Spengler T."/>
            <person name="Schmutz J."/>
            <person name="Shin-I T."/>
            <person name="Toyoda A."/>
            <person name="Bronner-Fraser M."/>
            <person name="Fujiyama A."/>
            <person name="Holland L.Z."/>
            <person name="Holland P.W.H."/>
            <person name="Satoh N."/>
            <person name="Rokhsar D.S."/>
        </authorList>
    </citation>
    <scope>NUCLEOTIDE SEQUENCE [LARGE SCALE GENOMIC DNA]</scope>
    <source>
        <strain evidence="10">S238N-H82</strain>
        <tissue evidence="10">Testes</tissue>
    </source>
</reference>
<evidence type="ECO:0000259" key="8">
    <source>
        <dbReference type="PROSITE" id="PS50003"/>
    </source>
</evidence>
<dbReference type="CDD" id="cd01259">
    <property type="entry name" value="PH_APBB1IP"/>
    <property type="match status" value="1"/>
</dbReference>
<evidence type="ECO:0000256" key="3">
    <source>
        <dbReference type="ARBA" id="ARBA00022490"/>
    </source>
</evidence>
<evidence type="ECO:0000259" key="7">
    <source>
        <dbReference type="PROSITE" id="PS50001"/>
    </source>
</evidence>
<protein>
    <recommendedName>
        <fullName evidence="11">SH2 domain-containing protein</fullName>
    </recommendedName>
</protein>
<dbReference type="InterPro" id="IPR015042">
    <property type="entry name" value="BPS-dom"/>
</dbReference>
<dbReference type="GO" id="GO:0007165">
    <property type="term" value="P:signal transduction"/>
    <property type="evidence" value="ECO:0007669"/>
    <property type="project" value="InterPro"/>
</dbReference>
<dbReference type="InterPro" id="IPR039665">
    <property type="entry name" value="PH_APBB1IP"/>
</dbReference>
<dbReference type="InterPro" id="IPR011993">
    <property type="entry name" value="PH-like_dom_sf"/>
</dbReference>
<sequence>MAFGRPLCSDPWCRGQREKAAVSAGFSPRFSGGVPPCRRRESCSRTSGGAARTRFRSSSCEKFKPILILVDDPRKESMLPCKKTSRSFCILIESFLKTERFLKTIFTTQVTALTHQDDDVDLDALIRDMSFEAREHVMDKQPADEEHTPLLATDRDTPSNSFMSQSRPSRPVHINLNNSHSPNHRVSGSPISSPCTPNPFPDIPVSASPTTWMISPRAASAPKKDTGSSVIKRPTETTSPMLPQRRDEYRDYREMKRVSIKIHKCDGTSKAVDVGEQMTAREVCSEVALRCRSSDERNCVLMEHIVPLGLERNLEDHERVLQVCNSWGRDSSNKLVFKKDFRKYEVFCNPSQFFPEDMLTNFDEIGSHSEKAEMARNMQLLNLLGTPGSVPNLQGWLHIRDAHKKSWKKVMVVIKGSGLYYSTKGNSMEPRHLHCYSAYSDCDIYTATQGKKVFGAPTEFCFCIKPSKLNVEKHDIKCLCAEDERTRQCWLTAFRISKHGQLLYKNWELSKKSWKFSDEGCPSPIISPEWNLGSYRQRMLMQESQAKEEWARSPQGPGGKNRVAMDFTGYRGRVIANPNEAVAVAVEEGQSWRKRHSSGSRALVGSPRNSPLLSPRSSRFISPQGVHQTQPWFHHGINREEANNMMHMQGMVDGLYLVRESQTFPGTFVLTFCHDQRVKHYQIQPNVIDDKTFYSLDEGETKFGDLVQLVEFYQINRGALPHSLTHPCTGAGLRWREDDEDYGLMSFPMAKSAPAT</sequence>
<dbReference type="Pfam" id="PF00017">
    <property type="entry name" value="SH2"/>
    <property type="match status" value="1"/>
</dbReference>
<dbReference type="InterPro" id="IPR039664">
    <property type="entry name" value="GRB/APBB1IP"/>
</dbReference>
<evidence type="ECO:0000256" key="5">
    <source>
        <dbReference type="PROSITE-ProRule" id="PRU00191"/>
    </source>
</evidence>
<dbReference type="SMART" id="SM00314">
    <property type="entry name" value="RA"/>
    <property type="match status" value="1"/>
</dbReference>
<dbReference type="InParanoid" id="C3YW40"/>
<dbReference type="InterPro" id="IPR001849">
    <property type="entry name" value="PH_domain"/>
</dbReference>
<dbReference type="SMART" id="SM00252">
    <property type="entry name" value="SH2"/>
    <property type="match status" value="1"/>
</dbReference>
<evidence type="ECO:0000256" key="6">
    <source>
        <dbReference type="SAM" id="MobiDB-lite"/>
    </source>
</evidence>
<evidence type="ECO:0000256" key="4">
    <source>
        <dbReference type="ARBA" id="ARBA00022999"/>
    </source>
</evidence>
<evidence type="ECO:0000256" key="2">
    <source>
        <dbReference type="ARBA" id="ARBA00006708"/>
    </source>
</evidence>
<dbReference type="Gene3D" id="2.30.29.30">
    <property type="entry name" value="Pleckstrin-homology domain (PH domain)/Phosphotyrosine-binding domain (PTB)"/>
    <property type="match status" value="1"/>
</dbReference>
<organism>
    <name type="scientific">Branchiostoma floridae</name>
    <name type="common">Florida lancelet</name>
    <name type="synonym">Amphioxus</name>
    <dbReference type="NCBI Taxonomy" id="7739"/>
    <lineage>
        <taxon>Eukaryota</taxon>
        <taxon>Metazoa</taxon>
        <taxon>Chordata</taxon>
        <taxon>Cephalochordata</taxon>
        <taxon>Leptocardii</taxon>
        <taxon>Amphioxiformes</taxon>
        <taxon>Branchiostomatidae</taxon>
        <taxon>Branchiostoma</taxon>
    </lineage>
</organism>
<dbReference type="InterPro" id="IPR029071">
    <property type="entry name" value="Ubiquitin-like_domsf"/>
</dbReference>
<comment type="subcellular location">
    <subcellularLocation>
        <location evidence="1">Cytoplasm</location>
    </subcellularLocation>
</comment>
<evidence type="ECO:0008006" key="11">
    <source>
        <dbReference type="Google" id="ProtNLM"/>
    </source>
</evidence>
<dbReference type="Pfam" id="PF21989">
    <property type="entry name" value="RA_2"/>
    <property type="match status" value="1"/>
</dbReference>
<feature type="compositionally biased region" description="Basic and acidic residues" evidence="6">
    <location>
        <begin position="137"/>
        <end position="157"/>
    </location>
</feature>
<dbReference type="PANTHER" id="PTHR11243:SF38">
    <property type="entry name" value="GROWTH FACTOR RECEPTOR-BOUND PROTEIN 14-LIKE ISOFORM X1"/>
    <property type="match status" value="1"/>
</dbReference>
<dbReference type="PROSITE" id="PS50001">
    <property type="entry name" value="SH2"/>
    <property type="match status" value="1"/>
</dbReference>
<feature type="region of interest" description="Disordered" evidence="6">
    <location>
        <begin position="218"/>
        <end position="242"/>
    </location>
</feature>
<accession>C3YW40</accession>
<name>C3YW40_BRAFL</name>
<dbReference type="Pfam" id="PF08947">
    <property type="entry name" value="BPS"/>
    <property type="match status" value="1"/>
</dbReference>
<feature type="region of interest" description="Disordered" evidence="6">
    <location>
        <begin position="593"/>
        <end position="616"/>
    </location>
</feature>
<feature type="region of interest" description="Disordered" evidence="6">
    <location>
        <begin position="137"/>
        <end position="170"/>
    </location>
</feature>
<dbReference type="SMART" id="SM00233">
    <property type="entry name" value="PH"/>
    <property type="match status" value="1"/>
</dbReference>
<evidence type="ECO:0000256" key="1">
    <source>
        <dbReference type="ARBA" id="ARBA00004496"/>
    </source>
</evidence>
<feature type="compositionally biased region" description="Polar residues" evidence="6">
    <location>
        <begin position="158"/>
        <end position="168"/>
    </location>
</feature>
<dbReference type="PRINTS" id="PR00401">
    <property type="entry name" value="SH2DOMAIN"/>
</dbReference>
<comment type="similarity">
    <text evidence="2">Belongs to the GRB7/10/14 family.</text>
</comment>
<dbReference type="AlphaFoldDB" id="C3YW40"/>
<dbReference type="STRING" id="7739.C3YW40"/>
<dbReference type="InterPro" id="IPR036860">
    <property type="entry name" value="SH2_dom_sf"/>
</dbReference>
<dbReference type="GO" id="GO:0005737">
    <property type="term" value="C:cytoplasm"/>
    <property type="evidence" value="ECO:0007669"/>
    <property type="project" value="UniProtKB-SubCell"/>
</dbReference>
<dbReference type="InterPro" id="IPR000980">
    <property type="entry name" value="SH2"/>
</dbReference>
<dbReference type="EMBL" id="GG666559">
    <property type="protein sequence ID" value="EEN55494.1"/>
    <property type="molecule type" value="Genomic_DNA"/>
</dbReference>
<dbReference type="Pfam" id="PF00169">
    <property type="entry name" value="PH"/>
    <property type="match status" value="1"/>
</dbReference>
<feature type="compositionally biased region" description="Low complexity" evidence="6">
    <location>
        <begin position="606"/>
        <end position="616"/>
    </location>
</feature>
<dbReference type="PROSITE" id="PS50003">
    <property type="entry name" value="PH_DOMAIN"/>
    <property type="match status" value="1"/>
</dbReference>
<dbReference type="eggNOG" id="KOG3751">
    <property type="taxonomic scope" value="Eukaryota"/>
</dbReference>
<dbReference type="SUPFAM" id="SSF50729">
    <property type="entry name" value="PH domain-like"/>
    <property type="match status" value="1"/>
</dbReference>
<evidence type="ECO:0000259" key="9">
    <source>
        <dbReference type="PROSITE" id="PS50200"/>
    </source>
</evidence>
<feature type="domain" description="PH" evidence="8">
    <location>
        <begin position="390"/>
        <end position="499"/>
    </location>
</feature>
<proteinExistence type="inferred from homology"/>
<feature type="domain" description="SH2" evidence="7">
    <location>
        <begin position="632"/>
        <end position="728"/>
    </location>
</feature>